<dbReference type="Gene3D" id="1.10.238.10">
    <property type="entry name" value="EF-hand"/>
    <property type="match status" value="1"/>
</dbReference>
<dbReference type="InterPro" id="IPR011992">
    <property type="entry name" value="EF-hand-dom_pair"/>
</dbReference>
<dbReference type="AlphaFoldDB" id="A0A6U2FP94"/>
<evidence type="ECO:0008006" key="3">
    <source>
        <dbReference type="Google" id="ProtNLM"/>
    </source>
</evidence>
<name>A0A6U2FP94_HEMAN</name>
<protein>
    <recommendedName>
        <fullName evidence="3">EF-hand domain-containing protein</fullName>
    </recommendedName>
</protein>
<accession>A0A6U2FP94</accession>
<gene>
    <name evidence="2" type="ORF">HAND00432_LOCUS510</name>
    <name evidence="1" type="ORF">HAND1043_LOCUS20779</name>
</gene>
<sequence>MGPPKFDVRKWERATKAVAVPGDEAWGWTTVHNPPSYPSGSITTRCVRSNGWETPYQVDESAKPALSLTRFAPTPMLSARFDPHNELSGSHSNTMAMPREGIYKDASAKAWLNQEASRCPFAVDRRFVSGSWLYNTSYLYKSRPIPDRRYLEMHTRRPITQSKHVTYSRAKSTQQVVRLIAQKVNERAKSNGVAARAVTQKHPLRAFMSKDREKKGYLTPSEVRDALETWNITLQHDDVDRLIDAFSYKPPMQDTGFDPIPSGTEASVEGGEGQALFDYKAFVQTLNALTNAHPLGGHAGNSWGWMT</sequence>
<proteinExistence type="predicted"/>
<evidence type="ECO:0000313" key="2">
    <source>
        <dbReference type="EMBL" id="CAD8945993.1"/>
    </source>
</evidence>
<dbReference type="EMBL" id="HBFX01000885">
    <property type="protein sequence ID" value="CAD8945993.1"/>
    <property type="molecule type" value="Transcribed_RNA"/>
</dbReference>
<dbReference type="SUPFAM" id="SSF47473">
    <property type="entry name" value="EF-hand"/>
    <property type="match status" value="1"/>
</dbReference>
<evidence type="ECO:0000313" key="1">
    <source>
        <dbReference type="EMBL" id="CAD8754272.1"/>
    </source>
</evidence>
<organism evidence="2">
    <name type="scientific">Hemiselmis andersenii</name>
    <name type="common">Cryptophyte alga</name>
    <dbReference type="NCBI Taxonomy" id="464988"/>
    <lineage>
        <taxon>Eukaryota</taxon>
        <taxon>Cryptophyceae</taxon>
        <taxon>Cryptomonadales</taxon>
        <taxon>Hemiselmidaceae</taxon>
        <taxon>Hemiselmis</taxon>
    </lineage>
</organism>
<reference evidence="2" key="1">
    <citation type="submission" date="2021-01" db="EMBL/GenBank/DDBJ databases">
        <authorList>
            <person name="Corre E."/>
            <person name="Pelletier E."/>
            <person name="Niang G."/>
            <person name="Scheremetjew M."/>
            <person name="Finn R."/>
            <person name="Kale V."/>
            <person name="Holt S."/>
            <person name="Cochrane G."/>
            <person name="Meng A."/>
            <person name="Brown T."/>
            <person name="Cohen L."/>
        </authorList>
    </citation>
    <scope>NUCLEOTIDE SEQUENCE</scope>
    <source>
        <strain evidence="1">CCMP441</strain>
        <strain evidence="2">CCMP644</strain>
    </source>
</reference>
<dbReference type="EMBL" id="HBFK01034296">
    <property type="protein sequence ID" value="CAD8754272.1"/>
    <property type="molecule type" value="Transcribed_RNA"/>
</dbReference>